<keyword evidence="1" id="KW-0812">Transmembrane</keyword>
<feature type="transmembrane region" description="Helical" evidence="1">
    <location>
        <begin position="73"/>
        <end position="92"/>
    </location>
</feature>
<evidence type="ECO:0000313" key="4">
    <source>
        <dbReference type="Proteomes" id="UP000262954"/>
    </source>
</evidence>
<feature type="transmembrane region" description="Helical" evidence="1">
    <location>
        <begin position="196"/>
        <end position="213"/>
    </location>
</feature>
<protein>
    <submittedName>
        <fullName evidence="3">EamA family transporter</fullName>
    </submittedName>
</protein>
<feature type="transmembrane region" description="Helical" evidence="1">
    <location>
        <begin position="28"/>
        <end position="53"/>
    </location>
</feature>
<evidence type="ECO:0000256" key="1">
    <source>
        <dbReference type="SAM" id="Phobius"/>
    </source>
</evidence>
<evidence type="ECO:0000313" key="3">
    <source>
        <dbReference type="EMBL" id="HBJ09238.1"/>
    </source>
</evidence>
<dbReference type="PANTHER" id="PTHR22911">
    <property type="entry name" value="ACYL-MALONYL CONDENSING ENZYME-RELATED"/>
    <property type="match status" value="1"/>
</dbReference>
<dbReference type="EMBL" id="DNWC01000125">
    <property type="protein sequence ID" value="HBJ09238.1"/>
    <property type="molecule type" value="Genomic_DNA"/>
</dbReference>
<dbReference type="PANTHER" id="PTHR22911:SF137">
    <property type="entry name" value="SOLUTE CARRIER FAMILY 35 MEMBER G2-RELATED"/>
    <property type="match status" value="1"/>
</dbReference>
<dbReference type="SUPFAM" id="SSF103481">
    <property type="entry name" value="Multidrug resistance efflux transporter EmrE"/>
    <property type="match status" value="2"/>
</dbReference>
<feature type="domain" description="EamA" evidence="2">
    <location>
        <begin position="158"/>
        <end position="296"/>
    </location>
</feature>
<feature type="transmembrane region" description="Helical" evidence="1">
    <location>
        <begin position="225"/>
        <end position="244"/>
    </location>
</feature>
<keyword evidence="1" id="KW-1133">Transmembrane helix</keyword>
<gene>
    <name evidence="3" type="ORF">DDY73_09565</name>
</gene>
<accession>A0A354M3Z9</accession>
<evidence type="ECO:0000259" key="2">
    <source>
        <dbReference type="Pfam" id="PF00892"/>
    </source>
</evidence>
<feature type="transmembrane region" description="Helical" evidence="1">
    <location>
        <begin position="250"/>
        <end position="273"/>
    </location>
</feature>
<dbReference type="InterPro" id="IPR037185">
    <property type="entry name" value="EmrE-like"/>
</dbReference>
<proteinExistence type="predicted"/>
<keyword evidence="1" id="KW-0472">Membrane</keyword>
<comment type="caution">
    <text evidence="3">The sequence shown here is derived from an EMBL/GenBank/DDBJ whole genome shotgun (WGS) entry which is preliminary data.</text>
</comment>
<dbReference type="InterPro" id="IPR000620">
    <property type="entry name" value="EamA_dom"/>
</dbReference>
<dbReference type="Gene3D" id="1.10.3730.20">
    <property type="match status" value="1"/>
</dbReference>
<reference evidence="3 4" key="1">
    <citation type="journal article" date="2018" name="Nat. Biotechnol.">
        <title>A standardized bacterial taxonomy based on genome phylogeny substantially revises the tree of life.</title>
        <authorList>
            <person name="Parks D.H."/>
            <person name="Chuvochina M."/>
            <person name="Waite D.W."/>
            <person name="Rinke C."/>
            <person name="Skarshewski A."/>
            <person name="Chaumeil P.A."/>
            <person name="Hugenholtz P."/>
        </authorList>
    </citation>
    <scope>NUCLEOTIDE SEQUENCE [LARGE SCALE GENOMIC DNA]</scope>
    <source>
        <strain evidence="3">UBA11482</strain>
    </source>
</reference>
<organism evidence="3 4">
    <name type="scientific">Coprobacter fastidiosus</name>
    <dbReference type="NCBI Taxonomy" id="1099853"/>
    <lineage>
        <taxon>Bacteria</taxon>
        <taxon>Pseudomonadati</taxon>
        <taxon>Bacteroidota</taxon>
        <taxon>Bacteroidia</taxon>
        <taxon>Bacteroidales</taxon>
        <taxon>Barnesiellaceae</taxon>
        <taxon>Coprobacter</taxon>
    </lineage>
</organism>
<sequence>MWLTFAFISATLLGMYEVFKKMALEGNAVIPVLFLNTVFCSLLFLPVILLSRFCPEMMQDTLVYVPKVSFETHLFIILKAVIVLASWIFAYYAMKHLPITIAATIKASQPVLTLLGALLVFGERLNLYQWIGVTIAIVSFFMLSSAGKKEGISFVHNRWIWFIVLATITGSMSGLYDKYLMSNGFDRMTVQVWYTYYQMVIMFFILLFLWYPHRKRTTPFRWRNSIFLISLFLVVADFVYFYALSFPDSMISIVSMARRSGVVVSFVFGVFFFREKNIKDKAIDLILVLIGMYFLYLGSR</sequence>
<feature type="transmembrane region" description="Helical" evidence="1">
    <location>
        <begin position="127"/>
        <end position="147"/>
    </location>
</feature>
<feature type="domain" description="EamA" evidence="2">
    <location>
        <begin position="2"/>
        <end position="144"/>
    </location>
</feature>
<dbReference type="Proteomes" id="UP000262954">
    <property type="component" value="Unassembled WGS sequence"/>
</dbReference>
<dbReference type="GO" id="GO:0016020">
    <property type="term" value="C:membrane"/>
    <property type="evidence" value="ECO:0007669"/>
    <property type="project" value="InterPro"/>
</dbReference>
<dbReference type="AlphaFoldDB" id="A0A354M3Z9"/>
<feature type="transmembrane region" description="Helical" evidence="1">
    <location>
        <begin position="282"/>
        <end position="299"/>
    </location>
</feature>
<name>A0A354M3Z9_9BACT</name>
<feature type="transmembrane region" description="Helical" evidence="1">
    <location>
        <begin position="159"/>
        <end position="176"/>
    </location>
</feature>
<dbReference type="Pfam" id="PF00892">
    <property type="entry name" value="EamA"/>
    <property type="match status" value="2"/>
</dbReference>